<evidence type="ECO:0000313" key="2">
    <source>
        <dbReference type="EMBL" id="KAK7689289.1"/>
    </source>
</evidence>
<sequence length="209" mass="23094">MPRDNTILYGRAYRQFCPLTLYTTFDEEMLLTCPPLTLFRVFDIKVAASRRADRGSTPTSGPSAIPKPSSTPIPKPPGEVARPKRGGYNLEQAIQLPSKEDYDSIRITAKKIATEVLDSTKRFLSQHIDVKNQAVAMLESAHPVLEAYQDHWAAMDFLKMCQDNIASRTKGVDTPGIYALGGRVQLKPVANPDRKGKQRATRSSSSTSA</sequence>
<proteinExistence type="predicted"/>
<name>A0AAW0GHR7_9APHY</name>
<feature type="region of interest" description="Disordered" evidence="1">
    <location>
        <begin position="188"/>
        <end position="209"/>
    </location>
</feature>
<reference evidence="2 3" key="1">
    <citation type="submission" date="2022-09" db="EMBL/GenBank/DDBJ databases">
        <authorList>
            <person name="Palmer J.M."/>
        </authorList>
    </citation>
    <scope>NUCLEOTIDE SEQUENCE [LARGE SCALE GENOMIC DNA]</scope>
    <source>
        <strain evidence="2 3">DSM 7382</strain>
    </source>
</reference>
<comment type="caution">
    <text evidence="2">The sequence shown here is derived from an EMBL/GenBank/DDBJ whole genome shotgun (WGS) entry which is preliminary data.</text>
</comment>
<feature type="region of interest" description="Disordered" evidence="1">
    <location>
        <begin position="50"/>
        <end position="86"/>
    </location>
</feature>
<dbReference type="AlphaFoldDB" id="A0AAW0GHR7"/>
<keyword evidence="3" id="KW-1185">Reference proteome</keyword>
<accession>A0AAW0GHR7</accession>
<evidence type="ECO:0000313" key="3">
    <source>
        <dbReference type="Proteomes" id="UP001385951"/>
    </source>
</evidence>
<dbReference type="EMBL" id="JASBNA010000008">
    <property type="protein sequence ID" value="KAK7689289.1"/>
    <property type="molecule type" value="Genomic_DNA"/>
</dbReference>
<gene>
    <name evidence="2" type="ORF">QCA50_007080</name>
</gene>
<protein>
    <submittedName>
        <fullName evidence="2">Uncharacterized protein</fullName>
    </submittedName>
</protein>
<organism evidence="2 3">
    <name type="scientific">Cerrena zonata</name>
    <dbReference type="NCBI Taxonomy" id="2478898"/>
    <lineage>
        <taxon>Eukaryota</taxon>
        <taxon>Fungi</taxon>
        <taxon>Dikarya</taxon>
        <taxon>Basidiomycota</taxon>
        <taxon>Agaricomycotina</taxon>
        <taxon>Agaricomycetes</taxon>
        <taxon>Polyporales</taxon>
        <taxon>Cerrenaceae</taxon>
        <taxon>Cerrena</taxon>
    </lineage>
</organism>
<dbReference type="Proteomes" id="UP001385951">
    <property type="component" value="Unassembled WGS sequence"/>
</dbReference>
<evidence type="ECO:0000256" key="1">
    <source>
        <dbReference type="SAM" id="MobiDB-lite"/>
    </source>
</evidence>